<evidence type="ECO:0000313" key="4">
    <source>
        <dbReference type="Proteomes" id="UP000887572"/>
    </source>
</evidence>
<evidence type="ECO:0000256" key="2">
    <source>
        <dbReference type="ARBA" id="ARBA00023157"/>
    </source>
</evidence>
<dbReference type="Pfam" id="PF08583">
    <property type="entry name" value="Cmc1"/>
    <property type="match status" value="1"/>
</dbReference>
<dbReference type="AlphaFoldDB" id="A0A914HDS9"/>
<evidence type="ECO:0000313" key="5">
    <source>
        <dbReference type="WBParaSite" id="Gr19_v10_g16426.t1"/>
    </source>
</evidence>
<keyword evidence="2" id="KW-1015">Disulfide bond</keyword>
<comment type="similarity">
    <text evidence="1">Belongs to the CMC family.</text>
</comment>
<proteinExistence type="inferred from homology"/>
<protein>
    <submittedName>
        <fullName evidence="5">COX assembly mitochondrial protein</fullName>
    </submittedName>
</protein>
<feature type="region of interest" description="Disordered" evidence="3">
    <location>
        <begin position="29"/>
        <end position="50"/>
    </location>
</feature>
<dbReference type="InterPro" id="IPR013892">
    <property type="entry name" value="Cyt_c_biogenesis_Cmc1-like"/>
</dbReference>
<dbReference type="Proteomes" id="UP000887572">
    <property type="component" value="Unplaced"/>
</dbReference>
<organism evidence="4 5">
    <name type="scientific">Globodera rostochiensis</name>
    <name type="common">Golden nematode worm</name>
    <name type="synonym">Heterodera rostochiensis</name>
    <dbReference type="NCBI Taxonomy" id="31243"/>
    <lineage>
        <taxon>Eukaryota</taxon>
        <taxon>Metazoa</taxon>
        <taxon>Ecdysozoa</taxon>
        <taxon>Nematoda</taxon>
        <taxon>Chromadorea</taxon>
        <taxon>Rhabditida</taxon>
        <taxon>Tylenchina</taxon>
        <taxon>Tylenchomorpha</taxon>
        <taxon>Tylenchoidea</taxon>
        <taxon>Heteroderidae</taxon>
        <taxon>Heteroderinae</taxon>
        <taxon>Globodera</taxon>
    </lineage>
</organism>
<dbReference type="WBParaSite" id="Gr19_v10_g16426.t1">
    <property type="protein sequence ID" value="Gr19_v10_g16426.t1"/>
    <property type="gene ID" value="Gr19_v10_g16426"/>
</dbReference>
<evidence type="ECO:0000256" key="3">
    <source>
        <dbReference type="SAM" id="MobiDB-lite"/>
    </source>
</evidence>
<keyword evidence="4" id="KW-1185">Reference proteome</keyword>
<accession>A0A914HDS9</accession>
<reference evidence="5" key="1">
    <citation type="submission" date="2022-11" db="UniProtKB">
        <authorList>
            <consortium name="WormBaseParasite"/>
        </authorList>
    </citation>
    <scope>IDENTIFICATION</scope>
</reference>
<evidence type="ECO:0000256" key="1">
    <source>
        <dbReference type="ARBA" id="ARBA00007347"/>
    </source>
</evidence>
<sequence>MYVEQGSSDKGSYQNSSLLRDASSAPFLPLPKFEMSQQPNTSFKIVDTNDKNQLKSLKEGEIVKGNNGKLYRARKTIYPSQTGGPRGVGDPESKLLNQMEEKLLIPERMDKEVHKTECRSEFSAVVQCLRVEGSLLGPQKCRPFLKVYEDCKLMKFQDDDFRKKVTEDYIEERSKFREMGLNQKQRKFYEYLQWKEKQNVGGTYSADSVD</sequence>
<name>A0A914HDS9_GLORO</name>